<dbReference type="RefSeq" id="WP_069034358.1">
    <property type="nucleotide sequence ID" value="NZ_MDKC01000032.1"/>
</dbReference>
<name>A0ABX2ZNR8_9BACI</name>
<reference evidence="2 3" key="1">
    <citation type="submission" date="2016-07" db="EMBL/GenBank/DDBJ databases">
        <authorList>
            <person name="Townsley L."/>
            <person name="Shank E.A."/>
        </authorList>
    </citation>
    <scope>NUCLEOTIDE SEQUENCE [LARGE SCALE GENOMIC DNA]</scope>
    <source>
        <strain evidence="2 3">CH01</strain>
    </source>
</reference>
<dbReference type="Proteomes" id="UP000094580">
    <property type="component" value="Unassembled WGS sequence"/>
</dbReference>
<accession>A0ABX2ZNR8</accession>
<evidence type="ECO:0000256" key="1">
    <source>
        <dbReference type="SAM" id="MobiDB-lite"/>
    </source>
</evidence>
<proteinExistence type="predicted"/>
<evidence type="ECO:0000313" key="3">
    <source>
        <dbReference type="Proteomes" id="UP000094580"/>
    </source>
</evidence>
<dbReference type="Pfam" id="PF04294">
    <property type="entry name" value="VanW"/>
    <property type="match status" value="1"/>
</dbReference>
<dbReference type="InterPro" id="IPR052913">
    <property type="entry name" value="Glycopeptide_resist_protein"/>
</dbReference>
<comment type="caution">
    <text evidence="2">The sequence shown here is derived from an EMBL/GenBank/DDBJ whole genome shotgun (WGS) entry which is preliminary data.</text>
</comment>
<keyword evidence="3" id="KW-1185">Reference proteome</keyword>
<protein>
    <submittedName>
        <fullName evidence="2">Uncharacterized protein</fullName>
    </submittedName>
</protein>
<dbReference type="EMBL" id="MDKC01000032">
    <property type="protein sequence ID" value="ODG90964.1"/>
    <property type="molecule type" value="Genomic_DNA"/>
</dbReference>
<dbReference type="InterPro" id="IPR007391">
    <property type="entry name" value="Vancomycin_resist_VanW"/>
</dbReference>
<gene>
    <name evidence="2" type="ORF">BED47_07960</name>
</gene>
<dbReference type="PANTHER" id="PTHR35788:SF1">
    <property type="entry name" value="EXPORTED PROTEIN"/>
    <property type="match status" value="1"/>
</dbReference>
<organism evidence="2 3">
    <name type="scientific">Gottfriedia luciferensis</name>
    <dbReference type="NCBI Taxonomy" id="178774"/>
    <lineage>
        <taxon>Bacteria</taxon>
        <taxon>Bacillati</taxon>
        <taxon>Bacillota</taxon>
        <taxon>Bacilli</taxon>
        <taxon>Bacillales</taxon>
        <taxon>Bacillaceae</taxon>
        <taxon>Gottfriedia</taxon>
    </lineage>
</organism>
<evidence type="ECO:0000313" key="2">
    <source>
        <dbReference type="EMBL" id="ODG90964.1"/>
    </source>
</evidence>
<sequence>MLQKLLASLLLMTQSVELPDSLTVIQQGHPIAVVNREDFTMSLPGTPIINDKKFNQFIEKLDQQIYRNPINATINEQGRIVPGQVGYRLYKKEFKDKFTTYFYSKGPSKIEVPELDIYPKVDSELLAHIRIQQIGQYVTYFNFNNKSRVHNISLAAKAIDNYVVFPNEVFSFNKVVGERSGAKGYKRAPIIVRGELSEGVGGGICQVSSTLFNAVDRAGLKIIERYTHSRRVPYVPAGRDATVSWYGPDFRFQNKYNQPILIRAKQYGGSMIVTLHSSDVINYEVRNVPIAPTRLPEEINTEEDKHSSNPSRKGKIVPPHKSVGD</sequence>
<feature type="region of interest" description="Disordered" evidence="1">
    <location>
        <begin position="295"/>
        <end position="325"/>
    </location>
</feature>
<dbReference type="PANTHER" id="PTHR35788">
    <property type="entry name" value="EXPORTED PROTEIN-RELATED"/>
    <property type="match status" value="1"/>
</dbReference>